<organism evidence="2 3">
    <name type="scientific">Meloidogyne incognita</name>
    <name type="common">Southern root-knot nematode worm</name>
    <name type="synonym">Oxyuris incognita</name>
    <dbReference type="NCBI Taxonomy" id="6306"/>
    <lineage>
        <taxon>Eukaryota</taxon>
        <taxon>Metazoa</taxon>
        <taxon>Ecdysozoa</taxon>
        <taxon>Nematoda</taxon>
        <taxon>Chromadorea</taxon>
        <taxon>Rhabditida</taxon>
        <taxon>Tylenchina</taxon>
        <taxon>Tylenchomorpha</taxon>
        <taxon>Tylenchoidea</taxon>
        <taxon>Meloidogynidae</taxon>
        <taxon>Meloidogyninae</taxon>
        <taxon>Meloidogyne</taxon>
        <taxon>Meloidogyne incognita group</taxon>
    </lineage>
</organism>
<keyword evidence="2" id="KW-1185">Reference proteome</keyword>
<dbReference type="Proteomes" id="UP000887563">
    <property type="component" value="Unplaced"/>
</dbReference>
<dbReference type="WBParaSite" id="Minc3s00177g06838">
    <property type="protein sequence ID" value="Minc3s00177g06838"/>
    <property type="gene ID" value="Minc3s00177g06838"/>
</dbReference>
<feature type="region of interest" description="Disordered" evidence="1">
    <location>
        <begin position="1"/>
        <end position="53"/>
    </location>
</feature>
<evidence type="ECO:0000256" key="1">
    <source>
        <dbReference type="SAM" id="MobiDB-lite"/>
    </source>
</evidence>
<reference evidence="3" key="1">
    <citation type="submission" date="2022-11" db="UniProtKB">
        <authorList>
            <consortium name="WormBaseParasite"/>
        </authorList>
    </citation>
    <scope>IDENTIFICATION</scope>
</reference>
<sequence>MSLSNNNDENGEQDLSDGWSKVEDEGQSSSLSDDITRQSLNVTGESDKSVRNQSTLYLSSRANSWIVRGF</sequence>
<dbReference type="AlphaFoldDB" id="A0A914KZD7"/>
<feature type="compositionally biased region" description="Polar residues" evidence="1">
    <location>
        <begin position="27"/>
        <end position="44"/>
    </location>
</feature>
<proteinExistence type="predicted"/>
<name>A0A914KZD7_MELIC</name>
<accession>A0A914KZD7</accession>
<evidence type="ECO:0000313" key="2">
    <source>
        <dbReference type="Proteomes" id="UP000887563"/>
    </source>
</evidence>
<evidence type="ECO:0000313" key="3">
    <source>
        <dbReference type="WBParaSite" id="Minc3s00177g06838"/>
    </source>
</evidence>
<protein>
    <submittedName>
        <fullName evidence="3">Uncharacterized protein</fullName>
    </submittedName>
</protein>